<dbReference type="GO" id="GO:0022857">
    <property type="term" value="F:transmembrane transporter activity"/>
    <property type="evidence" value="ECO:0007669"/>
    <property type="project" value="InterPro"/>
</dbReference>
<dbReference type="SUPFAM" id="SSF103473">
    <property type="entry name" value="MFS general substrate transporter"/>
    <property type="match status" value="1"/>
</dbReference>
<evidence type="ECO:0000256" key="4">
    <source>
        <dbReference type="SAM" id="Phobius"/>
    </source>
</evidence>
<organism evidence="6 7">
    <name type="scientific">Spirosoma radiotolerans</name>
    <dbReference type="NCBI Taxonomy" id="1379870"/>
    <lineage>
        <taxon>Bacteria</taxon>
        <taxon>Pseudomonadati</taxon>
        <taxon>Bacteroidota</taxon>
        <taxon>Cytophagia</taxon>
        <taxon>Cytophagales</taxon>
        <taxon>Cytophagaceae</taxon>
        <taxon>Spirosoma</taxon>
    </lineage>
</organism>
<feature type="transmembrane region" description="Helical" evidence="4">
    <location>
        <begin position="216"/>
        <end position="237"/>
    </location>
</feature>
<dbReference type="InterPro" id="IPR011701">
    <property type="entry name" value="MFS"/>
</dbReference>
<dbReference type="PANTHER" id="PTHR42910:SF1">
    <property type="entry name" value="MAJOR FACILITATOR SUPERFAMILY (MFS) PROFILE DOMAIN-CONTAINING PROTEIN"/>
    <property type="match status" value="1"/>
</dbReference>
<name>A0A0E4A147_9BACT</name>
<dbReference type="KEGG" id="srd:SD10_10460"/>
<dbReference type="InterPro" id="IPR036259">
    <property type="entry name" value="MFS_trans_sf"/>
</dbReference>
<dbReference type="HOGENOM" id="CLU_001265_23_0_10"/>
<reference evidence="6 7" key="1">
    <citation type="journal article" date="2014" name="Curr. Microbiol.">
        <title>Spirosoma radiotolerans sp. nov., a gamma-radiation-resistant bacterium isolated from gamma ray-irradiated soil.</title>
        <authorList>
            <person name="Lee J.J."/>
            <person name="Srinivasan S."/>
            <person name="Lim S."/>
            <person name="Joe M."/>
            <person name="Im S."/>
            <person name="Bae S.I."/>
            <person name="Park K.R."/>
            <person name="Han J.H."/>
            <person name="Park S.H."/>
            <person name="Joo B.M."/>
            <person name="Park S.J."/>
            <person name="Kim M.K."/>
        </authorList>
    </citation>
    <scope>NUCLEOTIDE SEQUENCE [LARGE SCALE GENOMIC DNA]</scope>
    <source>
        <strain evidence="6 7">DG5A</strain>
    </source>
</reference>
<dbReference type="CDD" id="cd17324">
    <property type="entry name" value="MFS_NepI_like"/>
    <property type="match status" value="1"/>
</dbReference>
<dbReference type="AlphaFoldDB" id="A0A0E4A147"/>
<evidence type="ECO:0000256" key="1">
    <source>
        <dbReference type="ARBA" id="ARBA00022692"/>
    </source>
</evidence>
<feature type="transmembrane region" description="Helical" evidence="4">
    <location>
        <begin position="278"/>
        <end position="296"/>
    </location>
</feature>
<dbReference type="PATRIC" id="fig|1379870.5.peg.2275"/>
<dbReference type="Proteomes" id="UP000033054">
    <property type="component" value="Chromosome"/>
</dbReference>
<feature type="transmembrane region" description="Helical" evidence="4">
    <location>
        <begin position="7"/>
        <end position="28"/>
    </location>
</feature>
<keyword evidence="7" id="KW-1185">Reference proteome</keyword>
<feature type="transmembrane region" description="Helical" evidence="4">
    <location>
        <begin position="164"/>
        <end position="184"/>
    </location>
</feature>
<evidence type="ECO:0000313" key="7">
    <source>
        <dbReference type="Proteomes" id="UP000033054"/>
    </source>
</evidence>
<feature type="transmembrane region" description="Helical" evidence="4">
    <location>
        <begin position="368"/>
        <end position="386"/>
    </location>
</feature>
<protein>
    <submittedName>
        <fullName evidence="6">MFS transporter</fullName>
    </submittedName>
</protein>
<dbReference type="InterPro" id="IPR020846">
    <property type="entry name" value="MFS_dom"/>
</dbReference>
<keyword evidence="3 4" id="KW-0472">Membrane</keyword>
<feature type="transmembrane region" description="Helical" evidence="4">
    <location>
        <begin position="338"/>
        <end position="362"/>
    </location>
</feature>
<accession>A0A0E4A147</accession>
<dbReference type="Pfam" id="PF07690">
    <property type="entry name" value="MFS_1"/>
    <property type="match status" value="1"/>
</dbReference>
<feature type="transmembrane region" description="Helical" evidence="4">
    <location>
        <begin position="102"/>
        <end position="127"/>
    </location>
</feature>
<dbReference type="Gene3D" id="1.20.1250.20">
    <property type="entry name" value="MFS general substrate transporter like domains"/>
    <property type="match status" value="1"/>
</dbReference>
<evidence type="ECO:0000259" key="5">
    <source>
        <dbReference type="PROSITE" id="PS50850"/>
    </source>
</evidence>
<feature type="transmembrane region" description="Helical" evidence="4">
    <location>
        <begin position="302"/>
        <end position="326"/>
    </location>
</feature>
<gene>
    <name evidence="6" type="ORF">SD10_10460</name>
</gene>
<evidence type="ECO:0000256" key="2">
    <source>
        <dbReference type="ARBA" id="ARBA00022989"/>
    </source>
</evidence>
<keyword evidence="1 4" id="KW-0812">Transmembrane</keyword>
<evidence type="ECO:0000313" key="6">
    <source>
        <dbReference type="EMBL" id="AKD58453.1"/>
    </source>
</evidence>
<feature type="domain" description="Major facilitator superfamily (MFS) profile" evidence="5">
    <location>
        <begin position="9"/>
        <end position="390"/>
    </location>
</feature>
<dbReference type="EMBL" id="CP010429">
    <property type="protein sequence ID" value="AKD58453.1"/>
    <property type="molecule type" value="Genomic_DNA"/>
</dbReference>
<sequence>MNVKSSGLTAAQIAIMAISAGICVANIYYNQPILPHLARSFHASENEVGRVAVLAQAGYGLGLFFLTPLGDKVNRKRLMLLLQVLLIIALLCMTFANSLLLVSIMSFLIGLSAVSVQIIVPMAATLARENRGRIVGIIFTGILVGVLFARVFSGFIAEWLGWRYVYGISAGMVTVVTIALQVSLPNVASEFTGTYGQLLASTVYQIRRFALLRQTALLGALVFGAFCSFWTTLTFHLSGPPFRYQTGTIGLFGLLAIGAALMAPYFGKLADKGNANQVRLVTISLIIVSVLIVKVFPFSATAFVLTVLLLDLGAQSTQVTNTALIYTLDSSAHSRINTVYMTTYFLGGAIGTFVGIQCWAWGGWPTVTWQLLIWSCLALLVLLLRVRQPVSKIA</sequence>
<dbReference type="PANTHER" id="PTHR42910">
    <property type="entry name" value="TRANSPORTER SCO4007-RELATED"/>
    <property type="match status" value="1"/>
</dbReference>
<dbReference type="PROSITE" id="PS50850">
    <property type="entry name" value="MFS"/>
    <property type="match status" value="1"/>
</dbReference>
<feature type="transmembrane region" description="Helical" evidence="4">
    <location>
        <begin position="78"/>
        <end position="96"/>
    </location>
</feature>
<evidence type="ECO:0000256" key="3">
    <source>
        <dbReference type="ARBA" id="ARBA00023136"/>
    </source>
</evidence>
<feature type="transmembrane region" description="Helical" evidence="4">
    <location>
        <begin position="134"/>
        <end position="152"/>
    </location>
</feature>
<feature type="transmembrane region" description="Helical" evidence="4">
    <location>
        <begin position="249"/>
        <end position="266"/>
    </location>
</feature>
<feature type="transmembrane region" description="Helical" evidence="4">
    <location>
        <begin position="48"/>
        <end position="66"/>
    </location>
</feature>
<keyword evidence="2 4" id="KW-1133">Transmembrane helix</keyword>
<proteinExistence type="predicted"/>